<name>A0A087E6B5_9BIFI</name>
<protein>
    <submittedName>
        <fullName evidence="1">Uncharacterized protein</fullName>
    </submittedName>
</protein>
<organism evidence="1 2">
    <name type="scientific">Bifidobacterium thermacidophilum subsp. thermacidophilum</name>
    <dbReference type="NCBI Taxonomy" id="79262"/>
    <lineage>
        <taxon>Bacteria</taxon>
        <taxon>Bacillati</taxon>
        <taxon>Actinomycetota</taxon>
        <taxon>Actinomycetes</taxon>
        <taxon>Bifidobacteriales</taxon>
        <taxon>Bifidobacteriaceae</taxon>
        <taxon>Bifidobacterium</taxon>
    </lineage>
</organism>
<accession>A0A087E6B5</accession>
<reference evidence="1 2" key="1">
    <citation type="submission" date="2014-03" db="EMBL/GenBank/DDBJ databases">
        <title>Genomics of Bifidobacteria.</title>
        <authorList>
            <person name="Ventura M."/>
            <person name="Milani C."/>
            <person name="Lugli G.A."/>
        </authorList>
    </citation>
    <scope>NUCLEOTIDE SEQUENCE [LARGE SCALE GENOMIC DNA]</scope>
    <source>
        <strain evidence="1 2">LMG 21395</strain>
    </source>
</reference>
<comment type="caution">
    <text evidence="1">The sequence shown here is derived from an EMBL/GenBank/DDBJ whole genome shotgun (WGS) entry which is preliminary data.</text>
</comment>
<dbReference type="EMBL" id="JGZT01000005">
    <property type="protein sequence ID" value="KFJ03316.1"/>
    <property type="molecule type" value="Genomic_DNA"/>
</dbReference>
<evidence type="ECO:0000313" key="1">
    <source>
        <dbReference type="EMBL" id="KFJ03316.1"/>
    </source>
</evidence>
<dbReference type="Proteomes" id="UP000029003">
    <property type="component" value="Unassembled WGS sequence"/>
</dbReference>
<dbReference type="AlphaFoldDB" id="A0A087E6B5"/>
<sequence>MLNISPKLPPTRDIRTFFSISLEFHTKTRDIEIRISADRSDWTVAPDSRVREKHVHVRSKSFQARPGAIMSVYVCPVIRRMADGRRHAQSVSNMASCVCPGMRRPQGTARSYRFPTILFSFACRGIQDAHADRNNVPVSHTSRHGI</sequence>
<proteinExistence type="predicted"/>
<gene>
    <name evidence="1" type="ORF">THER5_1961</name>
</gene>
<evidence type="ECO:0000313" key="2">
    <source>
        <dbReference type="Proteomes" id="UP000029003"/>
    </source>
</evidence>